<feature type="transmembrane region" description="Helical" evidence="5">
    <location>
        <begin position="65"/>
        <end position="95"/>
    </location>
</feature>
<evidence type="ECO:0000259" key="6">
    <source>
        <dbReference type="Pfam" id="PF04893"/>
    </source>
</evidence>
<feature type="transmembrane region" description="Helical" evidence="5">
    <location>
        <begin position="107"/>
        <end position="127"/>
    </location>
</feature>
<dbReference type="STRING" id="1048340.SAMN05444487_10677"/>
<keyword evidence="2 5" id="KW-0812">Transmembrane</keyword>
<evidence type="ECO:0000256" key="4">
    <source>
        <dbReference type="ARBA" id="ARBA00023136"/>
    </source>
</evidence>
<proteinExistence type="predicted"/>
<keyword evidence="3 5" id="KW-1133">Transmembrane helix</keyword>
<feature type="transmembrane region" description="Helical" evidence="5">
    <location>
        <begin position="147"/>
        <end position="170"/>
    </location>
</feature>
<accession>A0A1H2WBP3</accession>
<evidence type="ECO:0000256" key="5">
    <source>
        <dbReference type="SAM" id="Phobius"/>
    </source>
</evidence>
<feature type="transmembrane region" description="Helical" evidence="5">
    <location>
        <begin position="182"/>
        <end position="210"/>
    </location>
</feature>
<dbReference type="Pfam" id="PF04893">
    <property type="entry name" value="Yip1"/>
    <property type="match status" value="1"/>
</dbReference>
<dbReference type="Proteomes" id="UP000198534">
    <property type="component" value="Unassembled WGS sequence"/>
</dbReference>
<dbReference type="InterPro" id="IPR006977">
    <property type="entry name" value="Yip1_dom"/>
</dbReference>
<evidence type="ECO:0000256" key="1">
    <source>
        <dbReference type="ARBA" id="ARBA00004141"/>
    </source>
</evidence>
<reference evidence="7 8" key="1">
    <citation type="submission" date="2016-10" db="EMBL/GenBank/DDBJ databases">
        <authorList>
            <person name="de Groot N.N."/>
        </authorList>
    </citation>
    <scope>NUCLEOTIDE SEQUENCE [LARGE SCALE GENOMIC DNA]</scope>
    <source>
        <strain evidence="7 8">DSM 45610</strain>
    </source>
</reference>
<comment type="subcellular location">
    <subcellularLocation>
        <location evidence="1">Membrane</location>
        <topology evidence="1">Multi-pass membrane protein</topology>
    </subcellularLocation>
</comment>
<organism evidence="7 8">
    <name type="scientific">Marininema mesophilum</name>
    <dbReference type="NCBI Taxonomy" id="1048340"/>
    <lineage>
        <taxon>Bacteria</taxon>
        <taxon>Bacillati</taxon>
        <taxon>Bacillota</taxon>
        <taxon>Bacilli</taxon>
        <taxon>Bacillales</taxon>
        <taxon>Thermoactinomycetaceae</taxon>
        <taxon>Marininema</taxon>
    </lineage>
</organism>
<dbReference type="RefSeq" id="WP_091738562.1">
    <property type="nucleotide sequence ID" value="NZ_FNNQ01000006.1"/>
</dbReference>
<dbReference type="OrthoDB" id="2987623at2"/>
<evidence type="ECO:0000256" key="3">
    <source>
        <dbReference type="ARBA" id="ARBA00022989"/>
    </source>
</evidence>
<evidence type="ECO:0000313" key="8">
    <source>
        <dbReference type="Proteomes" id="UP000198534"/>
    </source>
</evidence>
<protein>
    <submittedName>
        <fullName evidence="7">Yip1 domain-containing protein</fullName>
    </submittedName>
</protein>
<dbReference type="AlphaFoldDB" id="A0A1H2WBP3"/>
<sequence>MSYLDEKQRNPWLSMWSHPRETVRQYIQEDLSKWIWFLVIVSGMKFVLDNANIQNFGDQVPVGAILFWALFIGSFIGILQWWMLSGSLLLVGRVLGLEAEWKDLKKAVSLSNVPYVWGFVLWIVKIFAFGQENFTPETPMIDQSLTLVALIVLCYLIDFILVAWSVAVLSKGIGEVYGLSSWAGFGLVLLTGVVLTLVFLLIGGPIVLLLL</sequence>
<evidence type="ECO:0000313" key="7">
    <source>
        <dbReference type="EMBL" id="SDW77957.1"/>
    </source>
</evidence>
<dbReference type="GO" id="GO:0016020">
    <property type="term" value="C:membrane"/>
    <property type="evidence" value="ECO:0007669"/>
    <property type="project" value="UniProtKB-SubCell"/>
</dbReference>
<dbReference type="EMBL" id="FNNQ01000006">
    <property type="protein sequence ID" value="SDW77957.1"/>
    <property type="molecule type" value="Genomic_DNA"/>
</dbReference>
<evidence type="ECO:0000256" key="2">
    <source>
        <dbReference type="ARBA" id="ARBA00022692"/>
    </source>
</evidence>
<name>A0A1H2WBP3_9BACL</name>
<keyword evidence="4 5" id="KW-0472">Membrane</keyword>
<gene>
    <name evidence="7" type="ORF">SAMN05444487_10677</name>
</gene>
<feature type="domain" description="Yip1" evidence="6">
    <location>
        <begin position="14"/>
        <end position="201"/>
    </location>
</feature>
<keyword evidence="8" id="KW-1185">Reference proteome</keyword>